<feature type="transmembrane region" description="Helical" evidence="2">
    <location>
        <begin position="150"/>
        <end position="178"/>
    </location>
</feature>
<dbReference type="EMBL" id="CADCUE010000127">
    <property type="protein sequence ID" value="CAA9334358.1"/>
    <property type="molecule type" value="Genomic_DNA"/>
</dbReference>
<evidence type="ECO:0000256" key="1">
    <source>
        <dbReference type="SAM" id="MobiDB-lite"/>
    </source>
</evidence>
<feature type="compositionally biased region" description="Basic and acidic residues" evidence="1">
    <location>
        <begin position="412"/>
        <end position="426"/>
    </location>
</feature>
<organism evidence="4">
    <name type="scientific">uncultured Frankineae bacterium</name>
    <dbReference type="NCBI Taxonomy" id="437475"/>
    <lineage>
        <taxon>Bacteria</taxon>
        <taxon>Bacillati</taxon>
        <taxon>Actinomycetota</taxon>
        <taxon>Actinomycetes</taxon>
        <taxon>Frankiales</taxon>
        <taxon>environmental samples</taxon>
    </lineage>
</organism>
<evidence type="ECO:0000256" key="2">
    <source>
        <dbReference type="SAM" id="Phobius"/>
    </source>
</evidence>
<gene>
    <name evidence="4" type="ORF">AVDCRST_MAG16-1463</name>
</gene>
<evidence type="ECO:0000259" key="3">
    <source>
        <dbReference type="Pfam" id="PF11992"/>
    </source>
</evidence>
<feature type="transmembrane region" description="Helical" evidence="2">
    <location>
        <begin position="31"/>
        <end position="49"/>
    </location>
</feature>
<feature type="non-terminal residue" evidence="4">
    <location>
        <position position="426"/>
    </location>
</feature>
<dbReference type="AlphaFoldDB" id="A0A6J4LI50"/>
<keyword evidence="2" id="KW-0812">Transmembrane</keyword>
<dbReference type="InterPro" id="IPR021878">
    <property type="entry name" value="TgpA_N"/>
</dbReference>
<sequence>MTTRDRLTLAAACAVVLASAALRPVYDDLGWLLPVVGAVVAVSGAGALSRLAGAPGPLQPLAGLVGLLAYTALTFAGSTLAYGLLPTLDTLRSLARTFRDGMTAVEQLAPPVPTETELVLLAVLGVGAVAVAVDTLAVTLRKVAASGLPLLVLFAVPSAVLPGGIGLVAFVLGAAGWLGVLMADGSDRVARWGTPLRSSAVAEHDPSLGRVGRRIGAAALGVALVVPALVPGLDGRLLGGDGTGSGFGGARTTRTYNPLLELAGQLRQGEREKLLTYRSDDGPEYLRLTTLDLFDPDRGWSSSELSADIDEDDVQSGVPTPVGRTAPTDTVDVSVELDGQLGGPWLPVPAVPSDIEIDGPWLWDAEAETVFSTRTSVRDVDEVYEVRTSRVQPDVELLRREQTPPPRIAKAYGEKPELSDEVRELL</sequence>
<feature type="region of interest" description="Disordered" evidence="1">
    <location>
        <begin position="399"/>
        <end position="426"/>
    </location>
</feature>
<evidence type="ECO:0000313" key="4">
    <source>
        <dbReference type="EMBL" id="CAA9334358.1"/>
    </source>
</evidence>
<name>A0A6J4LI50_9ACTN</name>
<dbReference type="Pfam" id="PF11992">
    <property type="entry name" value="TgpA_N"/>
    <property type="match status" value="1"/>
</dbReference>
<keyword evidence="2" id="KW-0472">Membrane</keyword>
<proteinExistence type="predicted"/>
<feature type="transmembrane region" description="Helical" evidence="2">
    <location>
        <begin position="61"/>
        <end position="85"/>
    </location>
</feature>
<keyword evidence="2" id="KW-1133">Transmembrane helix</keyword>
<feature type="domain" description="Protein-glutamine gamma-glutamyltransferase TgpA N-terminal" evidence="3">
    <location>
        <begin position="14"/>
        <end position="393"/>
    </location>
</feature>
<reference evidence="4" key="1">
    <citation type="submission" date="2020-02" db="EMBL/GenBank/DDBJ databases">
        <authorList>
            <person name="Meier V. D."/>
        </authorList>
    </citation>
    <scope>NUCLEOTIDE SEQUENCE</scope>
    <source>
        <strain evidence="4">AVDCRST_MAG16</strain>
    </source>
</reference>
<accession>A0A6J4LI50</accession>
<feature type="transmembrane region" description="Helical" evidence="2">
    <location>
        <begin position="118"/>
        <end position="138"/>
    </location>
</feature>
<protein>
    <recommendedName>
        <fullName evidence="3">Protein-glutamine gamma-glutamyltransferase TgpA N-terminal domain-containing protein</fullName>
    </recommendedName>
</protein>